<gene>
    <name evidence="2" type="ORF">SDC9_100344</name>
</gene>
<dbReference type="AlphaFoldDB" id="A0A645AKW6"/>
<accession>A0A645AKW6</accession>
<feature type="region of interest" description="Disordered" evidence="1">
    <location>
        <begin position="28"/>
        <end position="61"/>
    </location>
</feature>
<evidence type="ECO:0000313" key="2">
    <source>
        <dbReference type="EMBL" id="MPM53576.1"/>
    </source>
</evidence>
<proteinExistence type="predicted"/>
<evidence type="ECO:0000256" key="1">
    <source>
        <dbReference type="SAM" id="MobiDB-lite"/>
    </source>
</evidence>
<reference evidence="2" key="1">
    <citation type="submission" date="2019-08" db="EMBL/GenBank/DDBJ databases">
        <authorList>
            <person name="Kucharzyk K."/>
            <person name="Murdoch R.W."/>
            <person name="Higgins S."/>
            <person name="Loffler F."/>
        </authorList>
    </citation>
    <scope>NUCLEOTIDE SEQUENCE</scope>
</reference>
<feature type="compositionally biased region" description="Low complexity" evidence="1">
    <location>
        <begin position="47"/>
        <end position="61"/>
    </location>
</feature>
<protein>
    <submittedName>
        <fullName evidence="2">Uncharacterized protein</fullName>
    </submittedName>
</protein>
<sequence length="61" mass="6490">MRSDWTTSSAWSQAKRGAWAWRKLQRAPARASSVRGAAEAAEEEGDAAAAAEEPEVGVAMD</sequence>
<dbReference type="EMBL" id="VSSQ01014402">
    <property type="protein sequence ID" value="MPM53576.1"/>
    <property type="molecule type" value="Genomic_DNA"/>
</dbReference>
<name>A0A645AKW6_9ZZZZ</name>
<organism evidence="2">
    <name type="scientific">bioreactor metagenome</name>
    <dbReference type="NCBI Taxonomy" id="1076179"/>
    <lineage>
        <taxon>unclassified sequences</taxon>
        <taxon>metagenomes</taxon>
        <taxon>ecological metagenomes</taxon>
    </lineage>
</organism>
<comment type="caution">
    <text evidence="2">The sequence shown here is derived from an EMBL/GenBank/DDBJ whole genome shotgun (WGS) entry which is preliminary data.</text>
</comment>
<feature type="compositionally biased region" description="Low complexity" evidence="1">
    <location>
        <begin position="29"/>
        <end position="39"/>
    </location>
</feature>